<evidence type="ECO:0008006" key="7">
    <source>
        <dbReference type="Google" id="ProtNLM"/>
    </source>
</evidence>
<feature type="signal peptide" evidence="4">
    <location>
        <begin position="1"/>
        <end position="21"/>
    </location>
</feature>
<dbReference type="InterPro" id="IPR050645">
    <property type="entry name" value="Histidine_acid_phosphatase"/>
</dbReference>
<dbReference type="InterPro" id="IPR000560">
    <property type="entry name" value="His_Pase_clade-2"/>
</dbReference>
<dbReference type="GO" id="GO:0016791">
    <property type="term" value="F:phosphatase activity"/>
    <property type="evidence" value="ECO:0007669"/>
    <property type="project" value="TreeGrafter"/>
</dbReference>
<dbReference type="Gene3D" id="3.40.50.1240">
    <property type="entry name" value="Phosphoglycerate mutase-like"/>
    <property type="match status" value="1"/>
</dbReference>
<organism evidence="5 6">
    <name type="scientific">Vavraia culicis (isolate floridensis)</name>
    <name type="common">Microsporidian parasite</name>
    <dbReference type="NCBI Taxonomy" id="948595"/>
    <lineage>
        <taxon>Eukaryota</taxon>
        <taxon>Fungi</taxon>
        <taxon>Fungi incertae sedis</taxon>
        <taxon>Microsporidia</taxon>
        <taxon>Pleistophoridae</taxon>
        <taxon>Vavraia</taxon>
    </lineage>
</organism>
<dbReference type="SUPFAM" id="SSF53254">
    <property type="entry name" value="Phosphoglycerate mutase-like"/>
    <property type="match status" value="1"/>
</dbReference>
<dbReference type="InParanoid" id="L2GSC9"/>
<evidence type="ECO:0000313" key="6">
    <source>
        <dbReference type="Proteomes" id="UP000011081"/>
    </source>
</evidence>
<dbReference type="EMBL" id="GL877453">
    <property type="protein sequence ID" value="ELA46277.1"/>
    <property type="molecule type" value="Genomic_DNA"/>
</dbReference>
<dbReference type="OMA" id="SSWMEND"/>
<protein>
    <recommendedName>
        <fullName evidence="7">Acid phosphatase</fullName>
    </recommendedName>
</protein>
<dbReference type="AlphaFoldDB" id="L2GSC9"/>
<dbReference type="RefSeq" id="XP_008075254.1">
    <property type="nucleotide sequence ID" value="XM_008077063.1"/>
</dbReference>
<gene>
    <name evidence="5" type="ORF">VCUG_02244</name>
</gene>
<feature type="compositionally biased region" description="Acidic residues" evidence="3">
    <location>
        <begin position="207"/>
        <end position="219"/>
    </location>
</feature>
<dbReference type="VEuPathDB" id="MicrosporidiaDB:VCUG_02244"/>
<accession>L2GSC9</accession>
<dbReference type="OrthoDB" id="10257284at2759"/>
<dbReference type="Pfam" id="PF00328">
    <property type="entry name" value="His_Phos_2"/>
    <property type="match status" value="1"/>
</dbReference>
<evidence type="ECO:0000256" key="1">
    <source>
        <dbReference type="ARBA" id="ARBA00005375"/>
    </source>
</evidence>
<dbReference type="InterPro" id="IPR033379">
    <property type="entry name" value="Acid_Pase_AS"/>
</dbReference>
<sequence length="466" mass="53477">MLLHFICVLSLALYHIPSLKMYHPYCQAQYRHIPQKRGFKLKKVIVLHRHGDRMPLKMYGEGGGMCVRCDARQQMGGMNGERTEGGDEPWYDSNADTYSMQQCRISKCSDGTLTLKGYNQMRRLGRYIKNEYVPKLGKIKLKDVNFRATAVKRTHSSLSGVVSGMFEETRADFPGEEPNTFSSWMENDGEDIEPDTDSSSSRRETDEINDQDNYEEDEYVNSKKKYQDDNMKWNFMNIYRRKPSKKSVKKTNRDGFGKVFTLKIPSINKDTLVGYKTCPKLTHILTLTTKKAFSNVRNQADLQNVTDNYLCSMCAGTQLDCNKLICDMDEVSDMVTANFKTWTYQSILLLNHIKVLKFLFGKFAVDLRLLLEDNRKLSVLSLHDNSLSYVLAGLGTRVIERPPLASAVFIEVWENGDDKYVRVLFNQFVCVTGVDSSTNVPFDKFIRYLNAIKTDDKSLVEACPYL</sequence>
<dbReference type="PANTHER" id="PTHR11567:SF110">
    <property type="entry name" value="2-PHOSPHOXYLOSE PHOSPHATASE 1"/>
    <property type="match status" value="1"/>
</dbReference>
<reference evidence="6" key="1">
    <citation type="submission" date="2011-03" db="EMBL/GenBank/DDBJ databases">
        <title>The genome sequence of Vavraia culicis strain floridensis.</title>
        <authorList>
            <consortium name="The Broad Institute Genome Sequencing Platform"/>
            <person name="Cuomo C."/>
            <person name="Becnel J."/>
            <person name="Sanscrainte N."/>
            <person name="Young S.K."/>
            <person name="Zeng Q."/>
            <person name="Gargeya S."/>
            <person name="Fitzgerald M."/>
            <person name="Haas B."/>
            <person name="Abouelleil A."/>
            <person name="Alvarado L."/>
            <person name="Arachchi H.M."/>
            <person name="Berlin A."/>
            <person name="Chapman S.B."/>
            <person name="Gearin G."/>
            <person name="Goldberg J."/>
            <person name="Griggs A."/>
            <person name="Gujja S."/>
            <person name="Hansen M."/>
            <person name="Heiman D."/>
            <person name="Howarth C."/>
            <person name="Larimer J."/>
            <person name="Lui A."/>
            <person name="MacDonald P.J.P."/>
            <person name="McCowen C."/>
            <person name="Montmayeur A."/>
            <person name="Murphy C."/>
            <person name="Neiman D."/>
            <person name="Pearson M."/>
            <person name="Priest M."/>
            <person name="Roberts A."/>
            <person name="Saif S."/>
            <person name="Shea T."/>
            <person name="Sisk P."/>
            <person name="Stolte C."/>
            <person name="Sykes S."/>
            <person name="Wortman J."/>
            <person name="Nusbaum C."/>
            <person name="Birren B."/>
        </authorList>
    </citation>
    <scope>NUCLEOTIDE SEQUENCE [LARGE SCALE GENOMIC DNA]</scope>
    <source>
        <strain evidence="6">floridensis</strain>
    </source>
</reference>
<evidence type="ECO:0000256" key="2">
    <source>
        <dbReference type="ARBA" id="ARBA00022801"/>
    </source>
</evidence>
<feature type="region of interest" description="Disordered" evidence="3">
    <location>
        <begin position="170"/>
        <end position="221"/>
    </location>
</feature>
<name>L2GSC9_VAVCU</name>
<dbReference type="Proteomes" id="UP000011081">
    <property type="component" value="Unassembled WGS sequence"/>
</dbReference>
<keyword evidence="4" id="KW-0732">Signal</keyword>
<comment type="similarity">
    <text evidence="1">Belongs to the histidine acid phosphatase family.</text>
</comment>
<proteinExistence type="inferred from homology"/>
<dbReference type="GeneID" id="19880108"/>
<evidence type="ECO:0000256" key="3">
    <source>
        <dbReference type="SAM" id="MobiDB-lite"/>
    </source>
</evidence>
<keyword evidence="6" id="KW-1185">Reference proteome</keyword>
<feature type="chain" id="PRO_5003959970" description="Acid phosphatase" evidence="4">
    <location>
        <begin position="22"/>
        <end position="466"/>
    </location>
</feature>
<feature type="compositionally biased region" description="Acidic residues" evidence="3">
    <location>
        <begin position="187"/>
        <end position="196"/>
    </location>
</feature>
<evidence type="ECO:0000313" key="5">
    <source>
        <dbReference type="EMBL" id="ELA46277.1"/>
    </source>
</evidence>
<dbReference type="HOGENOM" id="CLU_706151_0_0_1"/>
<dbReference type="PROSITE" id="PS00616">
    <property type="entry name" value="HIS_ACID_PHOSPHAT_1"/>
    <property type="match status" value="1"/>
</dbReference>
<evidence type="ECO:0000256" key="4">
    <source>
        <dbReference type="SAM" id="SignalP"/>
    </source>
</evidence>
<dbReference type="InterPro" id="IPR029033">
    <property type="entry name" value="His_PPase_superfam"/>
</dbReference>
<keyword evidence="2" id="KW-0378">Hydrolase</keyword>
<dbReference type="PANTHER" id="PTHR11567">
    <property type="entry name" value="ACID PHOSPHATASE-RELATED"/>
    <property type="match status" value="1"/>
</dbReference>